<protein>
    <submittedName>
        <fullName evidence="2">Uncharacterized protein</fullName>
    </submittedName>
</protein>
<dbReference type="Proteomes" id="UP000749646">
    <property type="component" value="Unassembled WGS sequence"/>
</dbReference>
<name>A0A9P6JH06_9FUNG</name>
<evidence type="ECO:0000313" key="2">
    <source>
        <dbReference type="EMBL" id="KAF9977707.1"/>
    </source>
</evidence>
<reference evidence="2" key="1">
    <citation type="journal article" date="2020" name="Fungal Divers.">
        <title>Resolving the Mortierellaceae phylogeny through synthesis of multi-gene phylogenetics and phylogenomics.</title>
        <authorList>
            <person name="Vandepol N."/>
            <person name="Liber J."/>
            <person name="Desiro A."/>
            <person name="Na H."/>
            <person name="Kennedy M."/>
            <person name="Barry K."/>
            <person name="Grigoriev I.V."/>
            <person name="Miller A.N."/>
            <person name="O'Donnell K."/>
            <person name="Stajich J.E."/>
            <person name="Bonito G."/>
        </authorList>
    </citation>
    <scope>NUCLEOTIDE SEQUENCE</scope>
    <source>
        <strain evidence="2">MES-2147</strain>
    </source>
</reference>
<comment type="caution">
    <text evidence="2">The sequence shown here is derived from an EMBL/GenBank/DDBJ whole genome shotgun (WGS) entry which is preliminary data.</text>
</comment>
<dbReference type="AlphaFoldDB" id="A0A9P6JH06"/>
<feature type="compositionally biased region" description="Polar residues" evidence="1">
    <location>
        <begin position="30"/>
        <end position="41"/>
    </location>
</feature>
<keyword evidence="3" id="KW-1185">Reference proteome</keyword>
<gene>
    <name evidence="2" type="ORF">BGZ65_007282</name>
</gene>
<feature type="region of interest" description="Disordered" evidence="1">
    <location>
        <begin position="28"/>
        <end position="58"/>
    </location>
</feature>
<proteinExistence type="predicted"/>
<evidence type="ECO:0000313" key="3">
    <source>
        <dbReference type="Proteomes" id="UP000749646"/>
    </source>
</evidence>
<dbReference type="OrthoDB" id="2122308at2759"/>
<dbReference type="EMBL" id="JAAAHW010004170">
    <property type="protein sequence ID" value="KAF9977707.1"/>
    <property type="molecule type" value="Genomic_DNA"/>
</dbReference>
<sequence>MDSGNSHGATSPLENKISVIDAETFGRLQNGGTSTYAQTTTNDEHRHMNHSVTSSTSA</sequence>
<organism evidence="2 3">
    <name type="scientific">Modicella reniformis</name>
    <dbReference type="NCBI Taxonomy" id="1440133"/>
    <lineage>
        <taxon>Eukaryota</taxon>
        <taxon>Fungi</taxon>
        <taxon>Fungi incertae sedis</taxon>
        <taxon>Mucoromycota</taxon>
        <taxon>Mortierellomycotina</taxon>
        <taxon>Mortierellomycetes</taxon>
        <taxon>Mortierellales</taxon>
        <taxon>Mortierellaceae</taxon>
        <taxon>Modicella</taxon>
    </lineage>
</organism>
<evidence type="ECO:0000256" key="1">
    <source>
        <dbReference type="SAM" id="MobiDB-lite"/>
    </source>
</evidence>
<accession>A0A9P6JH06</accession>